<reference evidence="6" key="1">
    <citation type="journal article" date="2020" name="Nature">
        <title>Giant virus diversity and host interactions through global metagenomics.</title>
        <authorList>
            <person name="Schulz F."/>
            <person name="Roux S."/>
            <person name="Paez-Espino D."/>
            <person name="Jungbluth S."/>
            <person name="Walsh D.A."/>
            <person name="Denef V.J."/>
            <person name="McMahon K.D."/>
            <person name="Konstantinidis K.T."/>
            <person name="Eloe-Fadrosh E.A."/>
            <person name="Kyrpides N.C."/>
            <person name="Woyke T."/>
        </authorList>
    </citation>
    <scope>NUCLEOTIDE SEQUENCE</scope>
    <source>
        <strain evidence="6">GVMAG-S-1021933-23</strain>
    </source>
</reference>
<organism evidence="6">
    <name type="scientific">viral metagenome</name>
    <dbReference type="NCBI Taxonomy" id="1070528"/>
    <lineage>
        <taxon>unclassified sequences</taxon>
        <taxon>metagenomes</taxon>
        <taxon>organismal metagenomes</taxon>
    </lineage>
</organism>
<feature type="transmembrane region" description="Helical" evidence="4">
    <location>
        <begin position="40"/>
        <end position="62"/>
    </location>
</feature>
<evidence type="ECO:0000259" key="5">
    <source>
        <dbReference type="SMART" id="SM00382"/>
    </source>
</evidence>
<name>A0A6C0AEK8_9ZZZZ</name>
<dbReference type="EMBL" id="MN740594">
    <property type="protein sequence ID" value="QHS78122.1"/>
    <property type="molecule type" value="Genomic_DNA"/>
</dbReference>
<dbReference type="InterPro" id="IPR039812">
    <property type="entry name" value="Vesicle-fus_ATPase"/>
</dbReference>
<dbReference type="GO" id="GO:0043001">
    <property type="term" value="P:Golgi to plasma membrane protein transport"/>
    <property type="evidence" value="ECO:0007669"/>
    <property type="project" value="TreeGrafter"/>
</dbReference>
<dbReference type="GO" id="GO:0006891">
    <property type="term" value="P:intra-Golgi vesicle-mediated transport"/>
    <property type="evidence" value="ECO:0007669"/>
    <property type="project" value="TreeGrafter"/>
</dbReference>
<keyword evidence="4" id="KW-0812">Transmembrane</keyword>
<accession>A0A6C0AEK8</accession>
<dbReference type="GO" id="GO:0005524">
    <property type="term" value="F:ATP binding"/>
    <property type="evidence" value="ECO:0007669"/>
    <property type="project" value="UniProtKB-KW"/>
</dbReference>
<dbReference type="FunFam" id="3.40.50.300:FF:000154">
    <property type="entry name" value="Vesicle-fusing ATPase 1"/>
    <property type="match status" value="1"/>
</dbReference>
<keyword evidence="4" id="KW-0472">Membrane</keyword>
<comment type="similarity">
    <text evidence="1">Belongs to the AAA ATPase family.</text>
</comment>
<evidence type="ECO:0000256" key="4">
    <source>
        <dbReference type="SAM" id="Phobius"/>
    </source>
</evidence>
<evidence type="ECO:0000256" key="1">
    <source>
        <dbReference type="ARBA" id="ARBA00006914"/>
    </source>
</evidence>
<keyword evidence="4" id="KW-1133">Transmembrane helix</keyword>
<dbReference type="InterPro" id="IPR041569">
    <property type="entry name" value="AAA_lid_3"/>
</dbReference>
<evidence type="ECO:0000256" key="3">
    <source>
        <dbReference type="ARBA" id="ARBA00022840"/>
    </source>
</evidence>
<dbReference type="SUPFAM" id="SSF52540">
    <property type="entry name" value="P-loop containing nucleoside triphosphate hydrolases"/>
    <property type="match status" value="1"/>
</dbReference>
<dbReference type="Pfam" id="PF17862">
    <property type="entry name" value="AAA_lid_3"/>
    <property type="match status" value="1"/>
</dbReference>
<evidence type="ECO:0000313" key="6">
    <source>
        <dbReference type="EMBL" id="QHS78122.1"/>
    </source>
</evidence>
<evidence type="ECO:0000256" key="2">
    <source>
        <dbReference type="ARBA" id="ARBA00022741"/>
    </source>
</evidence>
<dbReference type="Gene3D" id="3.40.50.300">
    <property type="entry name" value="P-loop containing nucleotide triphosphate hydrolases"/>
    <property type="match status" value="1"/>
</dbReference>
<proteinExistence type="inferred from homology"/>
<feature type="domain" description="AAA+ ATPase" evidence="5">
    <location>
        <begin position="134"/>
        <end position="275"/>
    </location>
</feature>
<dbReference type="InterPro" id="IPR003593">
    <property type="entry name" value="AAA+_ATPase"/>
</dbReference>
<dbReference type="GO" id="GO:0005795">
    <property type="term" value="C:Golgi stack"/>
    <property type="evidence" value="ECO:0007669"/>
    <property type="project" value="TreeGrafter"/>
</dbReference>
<dbReference type="GO" id="GO:0016887">
    <property type="term" value="F:ATP hydrolysis activity"/>
    <property type="evidence" value="ECO:0007669"/>
    <property type="project" value="InterPro"/>
</dbReference>
<dbReference type="PANTHER" id="PTHR23078">
    <property type="entry name" value="VESICULAR-FUSION PROTEIN NSF"/>
    <property type="match status" value="1"/>
</dbReference>
<dbReference type="GO" id="GO:0035494">
    <property type="term" value="P:SNARE complex disassembly"/>
    <property type="evidence" value="ECO:0007669"/>
    <property type="project" value="InterPro"/>
</dbReference>
<dbReference type="SMART" id="SM00382">
    <property type="entry name" value="AAA"/>
    <property type="match status" value="1"/>
</dbReference>
<dbReference type="Gene3D" id="1.10.8.60">
    <property type="match status" value="1"/>
</dbReference>
<sequence>MINYFYILHQLILFFCIFFSFIIFIIFIKNFFLQIKKMEALNIIWCCLGIILFLLLIFNILYDIFYRTEPITVYTSKKKDIDKKKQKDIDTLDSEDLFDMGIAGMDEYIEIINNKVLAIRTLDQKTIDSLGVRPPKGILLHGEPGNGKTILASSIGKILNCEKPIIVSGPQILSKWIGESESNIRQLFDGAKNDPNSLHLIIFDEFDSIGGARNSEGDVYGTKNNIVNQLLAMMDGPEALDNIIVIAITNRIDSLDTALLRAGRFEVHIEVKKPKLQQRYDILIAKTNKLSNNGFLDKNVDFEELARLTENYSGADLEGLINRTVGDLIYTKIENKKKNNNLNEKITQEDFIKNLKIPEVSKKKTENNMLLELLKNNPLVF</sequence>
<dbReference type="Pfam" id="PF00004">
    <property type="entry name" value="AAA"/>
    <property type="match status" value="1"/>
</dbReference>
<dbReference type="InterPro" id="IPR027417">
    <property type="entry name" value="P-loop_NTPase"/>
</dbReference>
<protein>
    <recommendedName>
        <fullName evidence="5">AAA+ ATPase domain-containing protein</fullName>
    </recommendedName>
</protein>
<keyword evidence="3" id="KW-0067">ATP-binding</keyword>
<dbReference type="PANTHER" id="PTHR23078:SF3">
    <property type="entry name" value="VESICLE-FUSING ATPASE"/>
    <property type="match status" value="1"/>
</dbReference>
<dbReference type="AlphaFoldDB" id="A0A6C0AEK8"/>
<feature type="transmembrane region" description="Helical" evidence="4">
    <location>
        <begin position="6"/>
        <end position="28"/>
    </location>
</feature>
<keyword evidence="2" id="KW-0547">Nucleotide-binding</keyword>
<dbReference type="InterPro" id="IPR003959">
    <property type="entry name" value="ATPase_AAA_core"/>
</dbReference>